<sequence length="512" mass="57007">MKKLIIPFVICLFFSCKDNQQAQKDNAENNDQNSEKPNIVILYVDDLGYADVGSYGAKGVETPNIDRMAANGVKFTDAHSSAATCTPSRYSLLTGNYAFRNKAAILPGDAPLLIDTSQVTLPKMLKKAGYTTGVVGKWHLGLGIGKVNWNKEISPGANEVGFDYSFLLPATGDRVPTVFVEDGEVVNLDKNDPITVSYDEKVGNRPTGTENPGQLKFKADLQHSNTIVNGVSRIGYMAGGKDAEWVDENFPFDFNRKAKEFMKRNKENPFFLYYSFHDIHVPRVPNARFQGKSSMGARGDAIAQVDFVVGEIMKELEELNIADNTIIVFTSDNGPVLDDGYDDKAEEMVGEHNPSGPFRGGKYSIYEAGTRVPTIVYWPGKVKPVESDALMNQLDLYASFASLVNQPLPEDVIDSEDHMDAWLGETKNGREEMLEEGFTLALRDGKWKYIQPFTGSIPDWMANKDIESGLSEKPQLYNLEEDKAEQNNLAEENPDLVNQYEERTQEIINKTE</sequence>
<dbReference type="InterPro" id="IPR052701">
    <property type="entry name" value="GAG_Ulvan_Degrading_Sulfatases"/>
</dbReference>
<keyword evidence="2" id="KW-0378">Hydrolase</keyword>
<evidence type="ECO:0000256" key="2">
    <source>
        <dbReference type="ARBA" id="ARBA00022801"/>
    </source>
</evidence>
<evidence type="ECO:0000259" key="4">
    <source>
        <dbReference type="Pfam" id="PF00884"/>
    </source>
</evidence>
<comment type="similarity">
    <text evidence="1">Belongs to the sulfatase family.</text>
</comment>
<dbReference type="EMBL" id="JAMSCK010000001">
    <property type="protein sequence ID" value="MCM8568296.1"/>
    <property type="molecule type" value="Genomic_DNA"/>
</dbReference>
<dbReference type="RefSeq" id="WP_252110693.1">
    <property type="nucleotide sequence ID" value="NZ_JAMSCK010000001.1"/>
</dbReference>
<dbReference type="PROSITE" id="PS00523">
    <property type="entry name" value="SULFATASE_1"/>
    <property type="match status" value="1"/>
</dbReference>
<accession>A0ABT0YXU6</accession>
<reference evidence="5" key="1">
    <citation type="submission" date="2022-06" db="EMBL/GenBank/DDBJ databases">
        <title>Gramella sediminis sp. nov., isolated from deep-sea sediment of the Indian Ocean.</title>
        <authorList>
            <person name="Yang L."/>
        </authorList>
    </citation>
    <scope>NUCLEOTIDE SEQUENCE</scope>
    <source>
        <strain evidence="5">HMD3159</strain>
    </source>
</reference>
<dbReference type="InterPro" id="IPR024607">
    <property type="entry name" value="Sulfatase_CS"/>
</dbReference>
<gene>
    <name evidence="5" type="ORF">NE848_02835</name>
</gene>
<dbReference type="PROSITE" id="PS00149">
    <property type="entry name" value="SULFATASE_2"/>
    <property type="match status" value="1"/>
</dbReference>
<dbReference type="Gene3D" id="3.30.1120.10">
    <property type="match status" value="1"/>
</dbReference>
<evidence type="ECO:0000256" key="1">
    <source>
        <dbReference type="ARBA" id="ARBA00008779"/>
    </source>
</evidence>
<evidence type="ECO:0000313" key="6">
    <source>
        <dbReference type="Proteomes" id="UP001155077"/>
    </source>
</evidence>
<feature type="compositionally biased region" description="Basic and acidic residues" evidence="3">
    <location>
        <begin position="500"/>
        <end position="512"/>
    </location>
</feature>
<dbReference type="CDD" id="cd16143">
    <property type="entry name" value="ARS_like"/>
    <property type="match status" value="1"/>
</dbReference>
<dbReference type="Proteomes" id="UP001155077">
    <property type="component" value="Unassembled WGS sequence"/>
</dbReference>
<dbReference type="Pfam" id="PF00884">
    <property type="entry name" value="Sulfatase"/>
    <property type="match status" value="1"/>
</dbReference>
<name>A0ABT0YXU6_9FLAO</name>
<dbReference type="InterPro" id="IPR017850">
    <property type="entry name" value="Alkaline_phosphatase_core_sf"/>
</dbReference>
<feature type="domain" description="Sulfatase N-terminal" evidence="4">
    <location>
        <begin position="37"/>
        <end position="404"/>
    </location>
</feature>
<keyword evidence="6" id="KW-1185">Reference proteome</keyword>
<comment type="caution">
    <text evidence="5">The sequence shown here is derived from an EMBL/GenBank/DDBJ whole genome shotgun (WGS) entry which is preliminary data.</text>
</comment>
<dbReference type="InterPro" id="IPR000917">
    <property type="entry name" value="Sulfatase_N"/>
</dbReference>
<dbReference type="SUPFAM" id="SSF53649">
    <property type="entry name" value="Alkaline phosphatase-like"/>
    <property type="match status" value="1"/>
</dbReference>
<protein>
    <submittedName>
        <fullName evidence="5">Arylsulfatase</fullName>
    </submittedName>
</protein>
<dbReference type="PANTHER" id="PTHR43751">
    <property type="entry name" value="SULFATASE"/>
    <property type="match status" value="1"/>
</dbReference>
<feature type="region of interest" description="Disordered" evidence="3">
    <location>
        <begin position="483"/>
        <end position="512"/>
    </location>
</feature>
<evidence type="ECO:0000313" key="5">
    <source>
        <dbReference type="EMBL" id="MCM8568296.1"/>
    </source>
</evidence>
<dbReference type="Gene3D" id="3.40.720.10">
    <property type="entry name" value="Alkaline Phosphatase, subunit A"/>
    <property type="match status" value="1"/>
</dbReference>
<organism evidence="5 6">
    <name type="scientific">Gramella jeungdoensis</name>
    <dbReference type="NCBI Taxonomy" id="708091"/>
    <lineage>
        <taxon>Bacteria</taxon>
        <taxon>Pseudomonadati</taxon>
        <taxon>Bacteroidota</taxon>
        <taxon>Flavobacteriia</taxon>
        <taxon>Flavobacteriales</taxon>
        <taxon>Flavobacteriaceae</taxon>
        <taxon>Christiangramia</taxon>
    </lineage>
</organism>
<proteinExistence type="inferred from homology"/>
<dbReference type="PANTHER" id="PTHR43751:SF6">
    <property type="entry name" value="N-ACETYLGALACTOSAMINE-6-O-SULFATASE"/>
    <property type="match status" value="1"/>
</dbReference>
<dbReference type="PROSITE" id="PS51257">
    <property type="entry name" value="PROKAR_LIPOPROTEIN"/>
    <property type="match status" value="1"/>
</dbReference>
<evidence type="ECO:0000256" key="3">
    <source>
        <dbReference type="SAM" id="MobiDB-lite"/>
    </source>
</evidence>